<evidence type="ECO:0000313" key="2">
    <source>
        <dbReference type="EMBL" id="SPH24701.1"/>
    </source>
</evidence>
<dbReference type="AlphaFoldDB" id="A0A2R8BMM8"/>
<feature type="compositionally biased region" description="Low complexity" evidence="1">
    <location>
        <begin position="332"/>
        <end position="345"/>
    </location>
</feature>
<name>A0A2R8BMM8_9RHOB</name>
<dbReference type="Proteomes" id="UP000244924">
    <property type="component" value="Unassembled WGS sequence"/>
</dbReference>
<feature type="region of interest" description="Disordered" evidence="1">
    <location>
        <begin position="171"/>
        <end position="345"/>
    </location>
</feature>
<protein>
    <submittedName>
        <fullName evidence="2">Uncharacterized protein</fullName>
    </submittedName>
</protein>
<organism evidence="2 3">
    <name type="scientific">Albidovulum aquaemixtae</name>
    <dbReference type="NCBI Taxonomy" id="1542388"/>
    <lineage>
        <taxon>Bacteria</taxon>
        <taxon>Pseudomonadati</taxon>
        <taxon>Pseudomonadota</taxon>
        <taxon>Alphaproteobacteria</taxon>
        <taxon>Rhodobacterales</taxon>
        <taxon>Paracoccaceae</taxon>
        <taxon>Albidovulum</taxon>
    </lineage>
</organism>
<proteinExistence type="predicted"/>
<dbReference type="EMBL" id="OMOQ01000004">
    <property type="protein sequence ID" value="SPH24701.1"/>
    <property type="molecule type" value="Genomic_DNA"/>
</dbReference>
<gene>
    <name evidence="2" type="ORF">DEA8626_03737</name>
</gene>
<feature type="compositionally biased region" description="Low complexity" evidence="1">
    <location>
        <begin position="257"/>
        <end position="267"/>
    </location>
</feature>
<reference evidence="2 3" key="1">
    <citation type="submission" date="2018-03" db="EMBL/GenBank/DDBJ databases">
        <authorList>
            <person name="Keele B.F."/>
        </authorList>
    </citation>
    <scope>NUCLEOTIDE SEQUENCE [LARGE SCALE GENOMIC DNA]</scope>
    <source>
        <strain evidence="2 3">CECT 8626</strain>
    </source>
</reference>
<evidence type="ECO:0000256" key="1">
    <source>
        <dbReference type="SAM" id="MobiDB-lite"/>
    </source>
</evidence>
<evidence type="ECO:0000313" key="3">
    <source>
        <dbReference type="Proteomes" id="UP000244924"/>
    </source>
</evidence>
<dbReference type="RefSeq" id="WP_181366518.1">
    <property type="nucleotide sequence ID" value="NZ_OMOQ01000004.1"/>
</dbReference>
<accession>A0A2R8BMM8</accession>
<sequence length="402" mass="41472">MSDPLTNMEIQDVLSSIRRLVSEDSRRKPAGDAEPRADAQKHDEAGREASEEPGKLMLTEALRVTEGGETAPLGVDTLRQTIAGDGIFEEGDEVPEIEVRDPQLAGRGQDDVVDWDKDAASDAGEAGSLEDTIAELEAAVAGFGGEFEPDGSEIASDRGVDAELDEVFEDGFAVDQGDDPDVAELSQPVTGGGADDWLEAGKKPTEGSGDAAETDAESGVLVLGESEDRLGGGASDISDQPGSDAVPQDAPVEELPEVVGAAAALPAFSARRQEDSESPEALTAGGTGERATAPPRRLHLGPAEAVAATETVDDGATAEAESAGPDVADAQGTGDSGAEAGESGLSGVAGAEVALEMDVLRELVAEILRDELKGPLGERITRNVRMLVRREIQRALESGENG</sequence>
<keyword evidence="3" id="KW-1185">Reference proteome</keyword>
<feature type="region of interest" description="Disordered" evidence="1">
    <location>
        <begin position="20"/>
        <end position="54"/>
    </location>
</feature>